<evidence type="ECO:0000259" key="3">
    <source>
        <dbReference type="SMART" id="SM00429"/>
    </source>
</evidence>
<proteinExistence type="predicted"/>
<keyword evidence="1 2" id="KW-0732">Signal</keyword>
<dbReference type="Pfam" id="PF08309">
    <property type="entry name" value="LVIVD"/>
    <property type="match status" value="1"/>
</dbReference>
<dbReference type="Pfam" id="PF17957">
    <property type="entry name" value="Big_7"/>
    <property type="match status" value="3"/>
</dbReference>
<dbReference type="InterPro" id="IPR014756">
    <property type="entry name" value="Ig_E-set"/>
</dbReference>
<dbReference type="Gene3D" id="2.60.40.10">
    <property type="entry name" value="Immunoglobulins"/>
    <property type="match status" value="10"/>
</dbReference>
<feature type="domain" description="IPT/TIG" evidence="3">
    <location>
        <begin position="3579"/>
        <end position="3665"/>
    </location>
</feature>
<dbReference type="InterPro" id="IPR032812">
    <property type="entry name" value="SbsA_Ig"/>
</dbReference>
<dbReference type="InterPro" id="IPR013783">
    <property type="entry name" value="Ig-like_fold"/>
</dbReference>
<dbReference type="Pfam" id="PF13205">
    <property type="entry name" value="Big_5"/>
    <property type="match status" value="1"/>
</dbReference>
<dbReference type="InterPro" id="IPR011048">
    <property type="entry name" value="Haem_d1_sf"/>
</dbReference>
<protein>
    <recommendedName>
        <fullName evidence="3">IPT/TIG domain-containing protein</fullName>
    </recommendedName>
</protein>
<evidence type="ECO:0000313" key="5">
    <source>
        <dbReference type="Proteomes" id="UP000014461"/>
    </source>
</evidence>
<dbReference type="InterPro" id="IPR002909">
    <property type="entry name" value="IPT_dom"/>
</dbReference>
<keyword evidence="5" id="KW-1185">Reference proteome</keyword>
<dbReference type="EMBL" id="BARX01000035">
    <property type="protein sequence ID" value="GAD03836.1"/>
    <property type="molecule type" value="Genomic_DNA"/>
</dbReference>
<dbReference type="SUPFAM" id="SSF51004">
    <property type="entry name" value="C-terminal (heme d1) domain of cytochrome cd1-nitrite reductase"/>
    <property type="match status" value="1"/>
</dbReference>
<name>R9PUA6_AGAAL</name>
<accession>R9PUA6</accession>
<organism evidence="4 5">
    <name type="scientific">Agarivorans albus MKT 106</name>
    <dbReference type="NCBI Taxonomy" id="1331007"/>
    <lineage>
        <taxon>Bacteria</taxon>
        <taxon>Pseudomonadati</taxon>
        <taxon>Pseudomonadota</taxon>
        <taxon>Gammaproteobacteria</taxon>
        <taxon>Alteromonadales</taxon>
        <taxon>Alteromonadaceae</taxon>
        <taxon>Agarivorans</taxon>
    </lineage>
</organism>
<dbReference type="OrthoDB" id="6375090at2"/>
<comment type="caution">
    <text evidence="4">The sequence shown here is derived from an EMBL/GenBank/DDBJ whole genome shotgun (WGS) entry which is preliminary data.</text>
</comment>
<sequence length="4602" mass="499422">MYNRRHLRCVLFLLVFVSGMCGAQIDIRATSSLSDSNEQSSYSAVFSDCSSIAYIEAGSVNLRHAFSSNEVSAWSDSSGRCQISFTLSGAEKYSPSVKIVRLDETETVHNEQFSNESNAPKIDVVGASISVDKDQYLTVTFNASDDTDLSRLEVNAIGLRASDIRQAGGVINEARKRSFAKTEETTSLIPISNDQSLFTLTIPVNGSLSNAAIASDVVVLVDVVAIDASGNQTALSELVTTGDNIQEDVLSLSLESALVQITDPLQTVALNPIVTFEFRGPISMAGLGRAIKYESSSPELVAVTPAGVVYPLAETSDHPVTITVTYPGLPPEQVTVDVDYDKTLERLSYQGGENKQPWVLPSLNQPYTLPNIMGHYSDGSVVTIPESWKIALEIPEAYKALLKLKSANSLQANSPIVEDYPAIVTFYLEAIPNAKGLLYVASADAFPEVSIISPKQLLVPSTLELSAIASDDVAIQKVEFLVDGVVMGELLEPPYKMSFPLDANFAGRSIDVTAIATDSAGQRSSTNVSAIELVNAPEAVAPQFEFENPIDGTVWVESTQIKATISSLLGTLPDLSKQNSGITKAELYLDGELVGEANFPSVEQRKNLDDEDEIFETWSVNYQLPTISTNERNISVYMNVYGSNNAVFRTNSRLIRVVKNDRPSIVISSPTAGSSVTAGQTIPILLTVEDDTLLAGTEVALLVNGVEFESKVLVDNNQHIGKKSLTEQVQFDYFIDPELIYTNLDLQAKVTDYHQEQVQSTVVSVPVKQDFAPSVAITSPTEGYVATAGLPVQVRADAVDDIGVEKVEFYVDGRLIGSDKTRPYATVYDTPENISSAQSLRLSAVAYDTKGQTNNSAAVNITLGFDEEAPVINLASPQINTLKLGQNYAELIENSEFVIKVTGYDNVGVDRLELAGVYKEGNDFYLSGSLDTKIASDDFSPQDIPGALTAFSALKMARAPEFIGSSANDFDSYPISITAWDKAGNSSVVTAWLAVLEDQAPTIVEMVSDKELYRPTDLISLSVLAKDDRAVVGAELEYWQDNKRIAVRRFDQVSGLTPGPELLISDQLNMADFDLDNKAKPILVKAIAWDLLGQVSATTSLELSVLADETGPNIALISPKAGVALVNHQDHTLTLNVKDSAGLASITVSVNGEVNKYTIENSEPDYTLTQTLSVLDQQSVELRVEAVDNFGNQNVVDWVFDTLENEAPVISLRQPASGLSVTEGEALNIAALVSDDLGLAQVDFIVTQNGKESIFEQFYGEKLKEVVASGGYFTAFTRIPKLEQDTQISIRAIDVHEASSTLVLELRYNQDVVDPSISLIQPLSDLSLLPDQAFNVVGTAADDRYIAAIDAVLLDSDGVDTGVGWESLARKDRVEQVTVDNDNSFGSTVIAEHFYSDFTARVRLPINISEFGDGKHFKFAVQAFDQGGNQIVSRLIDLVIKDDEVAPTIRILTPLTSIVEGQELDFRAELQDNVAISSYKVTLVADKIVELMAADQLNQASITLSASSVYDLSALGVVPYEGMSVDLKIEVTDTSGNVEKVTHNVAIKPDLAPVVTLIEQLPSRNWQDGDLVRTRFSIDDDYLDEEIPSYFSSFWSNLSADNMIDPRLFSSEVELVDQDPNWAVTTSYPEQALSPATLELDDKRFVAFKDQKILVSPAQFRASSSLRLIVENATVSYKLSYSEASICQVEPSSFVVEADQLIDDNGKLIFTKWIPKNTPYVEIKPIIDGVEDSFYVRQIRIDFLGKSGPYVVGEQAHSASGSTQLQLVVKDNSSANGTALLLFNSAEKLTQLNQSVVRTWLIPFISSARRLSLFAFATDWRSHLREAVTPNAIISTNLNVDQQAPEVNIQAPSVESEVIDGEFLSVRLNASDNAGIKSLSLLDNKGLYSKVASWPQTKSFEFQYKVQDILPGSALNLTAIVEDHSGKLSSQEINLPIIENNAPLLKLKKLSSYKVDGKFQKNIIDPAVLEYAEFWLRTGEDFALEFDVSDDTELHHLGLYRVTRDGSLVEEYLEEFEFTCPAYPTRSVLNKHVEIAFLQTEPTEYVLRAIDGSQHVSERRFIVHPLANIAPEIRIVSPAADQYIVNGTVQISVGIVATDDRLLGKSQIQVFANGELLQTIESENGANASDAQINQAIEEMYDEYERKYSVSIAEQFAKKNSPNLTTKRFLLKVPATVYQRNDQIELTATVTDSDDALGKHSISVIAAVDEINPEIAVISPELGFAATEHSDFSFRWRAFDNVKVSSMSVEVGYGLWEEGLAYRKQDAFETVRRVSSIPSVDSDPSTTSSFDTPIYSQLLHVERLSEIVNRFDNVSDISTARFDYWVKVNAVDASGNTNSTEFSLPIKIDERPVVDIQRPIDGTNQVAGSFLDIQVNAYDDVGIDSVVAVVRRGSEVLLDFRNRKPPYNFGLNLPEFDHSNPENNILFIEIEALDTYGAKYGDLDKHIAKEQVAIQLVEDMPPTVVIASPTNNSIMTEGENLLIQVNAIDDVAVDRVSLTVAGLMSGDKTFISTAAPYDFYLNIPFGQAGRDLQLTAGVTELRTLSDPRTVHTANTTKVIVEKDTLAPELSINYPVVGGTVAEGKQLPFSFVVKDNVKVANVKVELLADGDLNGMFDSNSELVSSQVLLAAPWSGQLAVAKLSDYVAEQSTSLTSLPLLVKVTANDGAGNKTVVSRSVQLVKNQAPVVNDISFLNSLGHVIAIDGATVTEGRDLVVSVTASDLESGINRVSLYQAVDFDTLANANFQKIGSDGLAPYQFDIAVPQGMAGRKIAFRAIAEDLDGNSSEPSLAAQLNIQVDQPPTATIIQPSNDLASVIQGQVMSVVAEVGDDLGVEGIDRVDFYINGSLVDSVFESISTRSGGIGQFGQYQLEILPPEGAQGFALQAVAYDRLNQPGRSQVVHVGILEDTVKPLLEVLNPVDNDILTQAETLTIAVAVTDIGVAENRSVLATLIREHQTADGRWVELASKNTQLYRIDHGVRPDIELSEPNSHRYIYWTQLADGKVLARQRNRNERVRIVAKVVTPNHETVAETTHEVGLGLTNQTYFMPSPGTEDAAKSVYYNAIQQFSSNERRGAVVGSWSTVDPLVVEQGISFVANELANDPCGACSGLFLTEFVAEDNELGERFVYSQLLNGASEYFEGIISEIHTDANFVLASKHGIAISKKSQPGSSFTSSLQEEIDLNPETGAKYYGGQDGELLVFSIRNGDGQFGLPYLLEGRYTLPYSQVFGLDRKDGLAFVANGYGGVQVIDLKQLSAPRRVGFIKPDGFARDVKISGDYAFIAASHQGVVIADVADPAMPIVASIDTLGVANRIEVVGDRVFVAEMAGDGQVSQFSVINVRDPHNPKFVQSVSIKAERQDFRASGSYDIAVVGNQAYLTTQYLNQEDKPSQTVLQVFDLDSLNQAGVDASIPALLNHKAAELGYVARDLTLAGGAIQVASGKQGIARVELAELTVVGTLPGRNEQHVSTAIPSFIIDFSAPLGLDQNVVDFVQVFEGSVLIDSQGNYQLGEDISEQFSVSFVDRAVDSHTALQVTPHQELQAGVTYTVVVKSGLSPLTGYALANDYVWEFNTSVAGDLPFPIVKSIKPSSGTVKGGEDVIIEVTHLGKEPRVTFGHQTAQISSIDSTDGVSRLHIVTPPNYAGPAAVNVSNSAGLSASIIGGFTYLDVLQINAVTPGVVNVKQVGAGERVTLTGYGFNESLGLKVYQHGSSELLYQSLVNNDSLILHSGERLEWVVPNIDLPTRSYVDLVLVDSITNQVAHKSKALFFGGLSVNRTLQTRERASISQILKDIDRAAKGLPPLIAPDVTKLPPGRIIGLESDSELGLVYVLGVPIPFVDGPHHNNLVNTNEFNQLVSPAWLSLVHYDLDELENAAPMHGLGYYDLPKDVWPRTMVLSDTQLYVSANGFDIPLINTPYKSRNWILVYDRETRLPEELGQGSKNRDILFALPIPSANAPTKMQVVDKLLIGQVDNSEITLFSLADPVRPSLLQRITTASIGGVVRPLNIQDFAIVGEKLLVNSSFGGKSYLVDYDLSRPSAPQVAVRLLDGENSLKVSSQGDNNRLAVAGSGVGIVGLQSNNSLNHLGHYQDNGFPLKTHLDGMSSTYTSVSQLRSNGKTLRSYEFDLLDTSRVDNVSVLDALHLASDLNTCRVEGNYSGVNDLPNAVEHLTNDGVALAAYVEETQTGEGSCNLGYISRLQFTDTYVSDIVKHSPEQNATHVAVDSTIVIDFNHGLSIPANQDAGAYLARYLHLSKDDGSTNGLELTFDAQLDPLLSTRLLIKPIEDFDADSTYKVVIESELGSRRSAGLVNYELRFATANVYGDAPRIVEVEQAVIATAGGQFVLKAMFANDPIVRIGEEIAGVELLNTDGLVSSYTITAPPHAAGVASLEVEVADGRKDKWLGAVRYVEPLNLNTISPTIGSVNGGTSVVLSGSGFVSAGDTRVWIGGVEVDNLKVLSPELIELVTPPGQLGSSDVVIVNTDQQTVTLAAAFEYQQANNMRIETGKDGQQAARIYQMVMDPSNTYVIAAAGRDGVLITNIDASTYISDVDDIANPDELLQRIDKNQDLLDDRVVGRIALPTGYRALGVTASFSRNSKRIYVSAV</sequence>
<evidence type="ECO:0000313" key="4">
    <source>
        <dbReference type="EMBL" id="GAD03836.1"/>
    </source>
</evidence>
<dbReference type="Pfam" id="PF01833">
    <property type="entry name" value="TIG"/>
    <property type="match status" value="2"/>
</dbReference>
<feature type="chain" id="PRO_5004479012" description="IPT/TIG domain-containing protein" evidence="2">
    <location>
        <begin position="24"/>
        <end position="4602"/>
    </location>
</feature>
<dbReference type="SUPFAM" id="SSF81296">
    <property type="entry name" value="E set domains"/>
    <property type="match status" value="2"/>
</dbReference>
<dbReference type="PANTHER" id="PTHR46769:SF2">
    <property type="entry name" value="FIBROCYSTIN-L ISOFORM 2 PRECURSOR-RELATED"/>
    <property type="match status" value="1"/>
</dbReference>
<evidence type="ECO:0000256" key="2">
    <source>
        <dbReference type="SAM" id="SignalP"/>
    </source>
</evidence>
<dbReference type="InterPro" id="IPR052387">
    <property type="entry name" value="Fibrocystin"/>
</dbReference>
<dbReference type="Proteomes" id="UP000014461">
    <property type="component" value="Unassembled WGS sequence"/>
</dbReference>
<evidence type="ECO:0000256" key="1">
    <source>
        <dbReference type="ARBA" id="ARBA00022729"/>
    </source>
</evidence>
<dbReference type="CDD" id="cd00102">
    <property type="entry name" value="IPT"/>
    <property type="match status" value="2"/>
</dbReference>
<dbReference type="STRING" id="1331007.AALB_3916"/>
<feature type="signal peptide" evidence="2">
    <location>
        <begin position="1"/>
        <end position="23"/>
    </location>
</feature>
<feature type="domain" description="IPT/TIG" evidence="3">
    <location>
        <begin position="4408"/>
        <end position="4493"/>
    </location>
</feature>
<gene>
    <name evidence="4" type="ORF">AALB_3916</name>
</gene>
<dbReference type="PANTHER" id="PTHR46769">
    <property type="entry name" value="POLYCYSTIC KIDNEY AND HEPATIC DISEASE 1 (AUTOSOMAL RECESSIVE)-LIKE 1"/>
    <property type="match status" value="1"/>
</dbReference>
<dbReference type="InterPro" id="IPR013211">
    <property type="entry name" value="LVIVD"/>
</dbReference>
<reference evidence="4" key="1">
    <citation type="journal article" date="2013" name="Genome Announc.">
        <title>Draft Genome Sequence of Agarivorans albus Strain MKT 106T, an Agarolytic Marine Bacterium.</title>
        <authorList>
            <person name="Yasuike M."/>
            <person name="Nakamura Y."/>
            <person name="Kai W."/>
            <person name="Fujiwara A."/>
            <person name="Fukui Y."/>
            <person name="Satomi M."/>
            <person name="Sano M."/>
        </authorList>
    </citation>
    <scope>NUCLEOTIDE SEQUENCE [LARGE SCALE GENOMIC DNA]</scope>
</reference>
<dbReference type="SMART" id="SM00429">
    <property type="entry name" value="IPT"/>
    <property type="match status" value="2"/>
</dbReference>